<protein>
    <submittedName>
        <fullName evidence="4">Rho-GAP domain-containing protein</fullName>
    </submittedName>
</protein>
<organism evidence="4">
    <name type="scientific">Onchocerca flexuosa</name>
    <dbReference type="NCBI Taxonomy" id="387005"/>
    <lineage>
        <taxon>Eukaryota</taxon>
        <taxon>Metazoa</taxon>
        <taxon>Ecdysozoa</taxon>
        <taxon>Nematoda</taxon>
        <taxon>Chromadorea</taxon>
        <taxon>Rhabditida</taxon>
        <taxon>Spirurina</taxon>
        <taxon>Spiruromorpha</taxon>
        <taxon>Filarioidea</taxon>
        <taxon>Onchocercidae</taxon>
        <taxon>Onchocerca</taxon>
    </lineage>
</organism>
<dbReference type="Proteomes" id="UP000267606">
    <property type="component" value="Unassembled WGS sequence"/>
</dbReference>
<accession>A0A183HT78</accession>
<evidence type="ECO:0000313" key="2">
    <source>
        <dbReference type="EMBL" id="VDO70506.1"/>
    </source>
</evidence>
<name>A0A183HT78_9BILA</name>
<reference evidence="2 3" key="2">
    <citation type="submission" date="2018-11" db="EMBL/GenBank/DDBJ databases">
        <authorList>
            <consortium name="Pathogen Informatics"/>
        </authorList>
    </citation>
    <scope>NUCLEOTIDE SEQUENCE [LARGE SCALE GENOMIC DNA]</scope>
</reference>
<feature type="compositionally biased region" description="Acidic residues" evidence="1">
    <location>
        <begin position="98"/>
        <end position="112"/>
    </location>
</feature>
<sequence length="125" mass="14500">MLQNLMKLDLEVLPELVAYCLDSIQRNEKFVFRNILCSLRAHLEIENLGNMETGANKKTVNLILTRIFEIILKKIKTSDGHYWKDTIAMLTTERQEQNDGENEREDIAEPEENLVPVLKKGKPVF</sequence>
<evidence type="ECO:0000313" key="3">
    <source>
        <dbReference type="Proteomes" id="UP000267606"/>
    </source>
</evidence>
<proteinExistence type="predicted"/>
<evidence type="ECO:0000256" key="1">
    <source>
        <dbReference type="SAM" id="MobiDB-lite"/>
    </source>
</evidence>
<gene>
    <name evidence="2" type="ORF">OFLC_LOCUS10687</name>
</gene>
<feature type="region of interest" description="Disordered" evidence="1">
    <location>
        <begin position="93"/>
        <end position="112"/>
    </location>
</feature>
<dbReference type="AlphaFoldDB" id="A0A183HT78"/>
<reference evidence="4" key="1">
    <citation type="submission" date="2016-06" db="UniProtKB">
        <authorList>
            <consortium name="WormBaseParasite"/>
        </authorList>
    </citation>
    <scope>IDENTIFICATION</scope>
</reference>
<dbReference type="EMBL" id="UZAJ01014517">
    <property type="protein sequence ID" value="VDO70506.1"/>
    <property type="molecule type" value="Genomic_DNA"/>
</dbReference>
<dbReference type="STRING" id="387005.A0A183HT78"/>
<evidence type="ECO:0000313" key="4">
    <source>
        <dbReference type="WBParaSite" id="OFLC_0001069001-mRNA-1"/>
    </source>
</evidence>
<dbReference type="WBParaSite" id="OFLC_0001069001-mRNA-1">
    <property type="protein sequence ID" value="OFLC_0001069001-mRNA-1"/>
    <property type="gene ID" value="OFLC_0001069001"/>
</dbReference>
<keyword evidence="3" id="KW-1185">Reference proteome</keyword>